<evidence type="ECO:0000256" key="2">
    <source>
        <dbReference type="SAM" id="Phobius"/>
    </source>
</evidence>
<dbReference type="PANTHER" id="PTHR11319">
    <property type="entry name" value="G PROTEIN-COUPLED RECEPTOR-RELATED"/>
    <property type="match status" value="1"/>
</dbReference>
<feature type="region of interest" description="Disordered" evidence="1">
    <location>
        <begin position="593"/>
        <end position="624"/>
    </location>
</feature>
<feature type="transmembrane region" description="Helical" evidence="2">
    <location>
        <begin position="527"/>
        <end position="551"/>
    </location>
</feature>
<accession>A0A812IU56</accession>
<keyword evidence="2" id="KW-0472">Membrane</keyword>
<feature type="transmembrane region" description="Helical" evidence="2">
    <location>
        <begin position="500"/>
        <end position="521"/>
    </location>
</feature>
<comment type="caution">
    <text evidence="3">The sequence shown here is derived from an EMBL/GenBank/DDBJ whole genome shotgun (WGS) entry which is preliminary data.</text>
</comment>
<gene>
    <name evidence="3" type="ORF">SNEC2469_LOCUS401</name>
</gene>
<dbReference type="EMBL" id="CAJNJA010002015">
    <property type="protein sequence ID" value="CAE7162195.1"/>
    <property type="molecule type" value="Genomic_DNA"/>
</dbReference>
<feature type="transmembrane region" description="Helical" evidence="2">
    <location>
        <begin position="420"/>
        <end position="441"/>
    </location>
</feature>
<organism evidence="3 4">
    <name type="scientific">Symbiodinium necroappetens</name>
    <dbReference type="NCBI Taxonomy" id="1628268"/>
    <lineage>
        <taxon>Eukaryota</taxon>
        <taxon>Sar</taxon>
        <taxon>Alveolata</taxon>
        <taxon>Dinophyceae</taxon>
        <taxon>Suessiales</taxon>
        <taxon>Symbiodiniaceae</taxon>
        <taxon>Symbiodinium</taxon>
    </lineage>
</organism>
<feature type="transmembrane region" description="Helical" evidence="2">
    <location>
        <begin position="772"/>
        <end position="797"/>
    </location>
</feature>
<feature type="transmembrane region" description="Helical" evidence="2">
    <location>
        <begin position="70"/>
        <end position="98"/>
    </location>
</feature>
<feature type="transmembrane region" description="Helical" evidence="2">
    <location>
        <begin position="748"/>
        <end position="766"/>
    </location>
</feature>
<protein>
    <submittedName>
        <fullName evidence="3">Uncharacterized protein</fullName>
    </submittedName>
</protein>
<keyword evidence="4" id="KW-1185">Reference proteome</keyword>
<evidence type="ECO:0000313" key="3">
    <source>
        <dbReference type="EMBL" id="CAE7162195.1"/>
    </source>
</evidence>
<dbReference type="PANTHER" id="PTHR11319:SF35">
    <property type="entry name" value="OUTER MEMBRANE PROTEIN PMPC-RELATED"/>
    <property type="match status" value="1"/>
</dbReference>
<feature type="transmembrane region" description="Helical" evidence="2">
    <location>
        <begin position="558"/>
        <end position="579"/>
    </location>
</feature>
<dbReference type="Proteomes" id="UP000601435">
    <property type="component" value="Unassembled WGS sequence"/>
</dbReference>
<dbReference type="OrthoDB" id="415897at2759"/>
<feature type="compositionally biased region" description="Basic and acidic residues" evidence="1">
    <location>
        <begin position="604"/>
        <end position="621"/>
    </location>
</feature>
<keyword evidence="2" id="KW-0812">Transmembrane</keyword>
<keyword evidence="2" id="KW-1133">Transmembrane helix</keyword>
<feature type="compositionally biased region" description="Acidic residues" evidence="1">
    <location>
        <begin position="593"/>
        <end position="603"/>
    </location>
</feature>
<evidence type="ECO:0000256" key="1">
    <source>
        <dbReference type="SAM" id="MobiDB-lite"/>
    </source>
</evidence>
<evidence type="ECO:0000313" key="4">
    <source>
        <dbReference type="Proteomes" id="UP000601435"/>
    </source>
</evidence>
<sequence>MLATLHFTAATFPWPEEVSSAMSDLFAIMSLVPRLATVQFASKCRAGELLPGSRAATMAAPGIYFVTSPILAIIGLFLFAAFMVYLVVPIAAWAGLYFNDFQRDKKKRDKLKIQAREAFDALAEEHRHGLVWTDLQDSGILDEVELNIFEHGIDHMESFISGTHDWGSCSAEAKRPILAKLCVHKASQDPRQEQLRAEVRLTMEEFKTMPDFSTKGHGERGLLEILFDKSWRGKNSSIFSDLGEPPAALHDFVRRALAWKLRHRVEHRAADWGLDVGTVALAVCDSFSTARELHVSSADESGFDELIAKTCERLSLERQRRSEKDTEIRAPEPIASGLDPDTLDFGLFTSRPRPSQLLQQCVPVIWVMLLAMWPELLSQFLKMVWCAPFSEDNNRGLTEVKQRLLPHPDVVCWSFDHFELALIASIGLVVWCIGVPLLLFLRIYKLKDRQNPENGRRYGFFIEGYEPGFWYWDIIVKRFDIALMNLVTYTSLADDEKAKLLLFPFISGAMLAIAAWCRPFTNDQAEILDFMEMCLLSFRFVMFSMIAVLLIFNPSAAVTYAVAGTLVLALGCICMYFALHVMVQMLRTSAEEMGEEVEEDDDSNDHARDAKTTQNPKDKGKGKPNPIVALVGEVKKTLIGCTLPLFVQGEDEKLFVEWTITTDKIRLVSSQPKKLRRSSSFARVASAVKHARAQILRFGASYQRQVVVKASGGASLRVSDAILAMVCVCDFVTILPHWLYLCGMLTDILLIMVTVAVVIVVVVVDVDADADAVVVVLLLLLLWLLWLCFVIVVALYYRFATGSLRQA</sequence>
<name>A0A812IU56_9DINO</name>
<proteinExistence type="predicted"/>
<reference evidence="3" key="1">
    <citation type="submission" date="2021-02" db="EMBL/GenBank/DDBJ databases">
        <authorList>
            <person name="Dougan E. K."/>
            <person name="Rhodes N."/>
            <person name="Thang M."/>
            <person name="Chan C."/>
        </authorList>
    </citation>
    <scope>NUCLEOTIDE SEQUENCE</scope>
</reference>
<dbReference type="AlphaFoldDB" id="A0A812IU56"/>